<gene>
    <name evidence="2" type="ORF">METBISCDRAFT_22966</name>
</gene>
<dbReference type="AlphaFoldDB" id="A0A4V1J352"/>
<protein>
    <submittedName>
        <fullName evidence="2">Uncharacterized protein</fullName>
    </submittedName>
</protein>
<evidence type="ECO:0000313" key="2">
    <source>
        <dbReference type="EMBL" id="RKP30849.1"/>
    </source>
</evidence>
<name>A0A4V1J352_9ASCO</name>
<feature type="compositionally biased region" description="Basic and acidic residues" evidence="1">
    <location>
        <begin position="181"/>
        <end position="202"/>
    </location>
</feature>
<keyword evidence="3" id="KW-1185">Reference proteome</keyword>
<organism evidence="2 3">
    <name type="scientific">Metschnikowia bicuspidata</name>
    <dbReference type="NCBI Taxonomy" id="27322"/>
    <lineage>
        <taxon>Eukaryota</taxon>
        <taxon>Fungi</taxon>
        <taxon>Dikarya</taxon>
        <taxon>Ascomycota</taxon>
        <taxon>Saccharomycotina</taxon>
        <taxon>Pichiomycetes</taxon>
        <taxon>Metschnikowiaceae</taxon>
        <taxon>Metschnikowia</taxon>
    </lineage>
</organism>
<dbReference type="EMBL" id="ML004451">
    <property type="protein sequence ID" value="RKP30849.1"/>
    <property type="molecule type" value="Genomic_DNA"/>
</dbReference>
<dbReference type="OrthoDB" id="4091959at2759"/>
<evidence type="ECO:0000313" key="3">
    <source>
        <dbReference type="Proteomes" id="UP000268321"/>
    </source>
</evidence>
<evidence type="ECO:0000256" key="1">
    <source>
        <dbReference type="SAM" id="MobiDB-lite"/>
    </source>
</evidence>
<proteinExistence type="predicted"/>
<dbReference type="Pfam" id="PF12622">
    <property type="entry name" value="NpwBP"/>
    <property type="match status" value="1"/>
</dbReference>
<dbReference type="Proteomes" id="UP000268321">
    <property type="component" value="Unassembled WGS sequence"/>
</dbReference>
<reference evidence="3" key="1">
    <citation type="journal article" date="2018" name="Nat. Microbiol.">
        <title>Leveraging single-cell genomics to expand the fungal tree of life.</title>
        <authorList>
            <person name="Ahrendt S.R."/>
            <person name="Quandt C.A."/>
            <person name="Ciobanu D."/>
            <person name="Clum A."/>
            <person name="Salamov A."/>
            <person name="Andreopoulos B."/>
            <person name="Cheng J.F."/>
            <person name="Woyke T."/>
            <person name="Pelin A."/>
            <person name="Henrissat B."/>
            <person name="Reynolds N.K."/>
            <person name="Benny G.L."/>
            <person name="Smith M.E."/>
            <person name="James T.Y."/>
            <person name="Grigoriev I.V."/>
        </authorList>
    </citation>
    <scope>NUCLEOTIDE SEQUENCE [LARGE SCALE GENOMIC DNA]</scope>
    <source>
        <strain evidence="3">Baker2002</strain>
    </source>
</reference>
<feature type="region of interest" description="Disordered" evidence="1">
    <location>
        <begin position="180"/>
        <end position="202"/>
    </location>
</feature>
<sequence length="202" mass="23732">MIRGNYSLAKDIRKNELRQKQRLQQRQRTAHRTSVLRDADPKQIYFQIQKLEKTPDRDPRQQKRLDKLREDWAFIRKNKFHQDTLEPFLAGIEQERVRGEKEARRLRGKGSVYFNPELNPLGKVPWGVYGNVAERRPFPNVAKPLARKHSYSVDPLIGQLGIQPPELLPARFYKEVQNVKGEPKVQSEGAEKKRQLEENTLT</sequence>
<accession>A0A4V1J352</accession>